<organism evidence="5 6">
    <name type="scientific">Verticiella sediminum</name>
    <dbReference type="NCBI Taxonomy" id="1247510"/>
    <lineage>
        <taxon>Bacteria</taxon>
        <taxon>Pseudomonadati</taxon>
        <taxon>Pseudomonadota</taxon>
        <taxon>Betaproteobacteria</taxon>
        <taxon>Burkholderiales</taxon>
        <taxon>Alcaligenaceae</taxon>
        <taxon>Verticiella</taxon>
    </lineage>
</organism>
<dbReference type="InterPro" id="IPR036148">
    <property type="entry name" value="MmgE/PrpD_sf"/>
</dbReference>
<dbReference type="PANTHER" id="PTHR16943">
    <property type="entry name" value="2-METHYLCITRATE DEHYDRATASE-RELATED"/>
    <property type="match status" value="1"/>
</dbReference>
<dbReference type="Pfam" id="PF19305">
    <property type="entry name" value="MmgE_PrpD_C"/>
    <property type="match status" value="1"/>
</dbReference>
<sequence length="540" mass="57726">MPMAAFRRAAHACTDHVRCAHADGAGLRTPCASLGFQRVDPPLGERHVEPRARIARDAGPVAGSTRRRMDVAGRSRSGMEGAAPMSTLEALSALACNLRWQDCDAQVQQRVRWIVADTVAAMVGGSAEPEMRALSAARAVTGRCMMLGIGTGADAESAAMVNGSAGTFLELDEGNRFARGHAGVHVIPAALAACETSGADADTFLVAVLAGYEVCSRIAAHSRLRDGVHPHGTWGTLGAAVAAGRIAGIGPQPMARLIGIASSLMTATSKRTMLEGGLVRNVYAGLANRNGLLALQLLQAGFDSELDGLRSLFGAVLSERFDEAALLASLPQGDPHGPGTQWHVMHNYFKLHACCRYNHGVLDALDLLAAQQLLPAADEVERIEVTTYDLAAELSDPAPRNTLAAKFSVPFAVATRLVHGNSGVRSFGWEAVRDPRVRSLATRVQLHEDAAMTRSLPQERPARVVLHLRNGATRTAETSFNRGDEASPYTDSELTFKFTDLCMRAWPRTHAERVLVATLALGREVAMADWLRLLRHPPTD</sequence>
<comment type="similarity">
    <text evidence="1">Belongs to the PrpD family.</text>
</comment>
<dbReference type="OrthoDB" id="8873320at2"/>
<dbReference type="Gene3D" id="3.30.1330.120">
    <property type="entry name" value="2-methylcitrate dehydratase PrpD"/>
    <property type="match status" value="1"/>
</dbReference>
<dbReference type="SUPFAM" id="SSF103378">
    <property type="entry name" value="2-methylcitrate dehydratase PrpD"/>
    <property type="match status" value="1"/>
</dbReference>
<keyword evidence="6" id="KW-1185">Reference proteome</keyword>
<dbReference type="AlphaFoldDB" id="A0A556AEA6"/>
<evidence type="ECO:0000256" key="2">
    <source>
        <dbReference type="SAM" id="MobiDB-lite"/>
    </source>
</evidence>
<accession>A0A556AEA6</accession>
<dbReference type="GO" id="GO:0016829">
    <property type="term" value="F:lyase activity"/>
    <property type="evidence" value="ECO:0007669"/>
    <property type="project" value="InterPro"/>
</dbReference>
<evidence type="ECO:0000259" key="3">
    <source>
        <dbReference type="Pfam" id="PF03972"/>
    </source>
</evidence>
<evidence type="ECO:0000259" key="4">
    <source>
        <dbReference type="Pfam" id="PF19305"/>
    </source>
</evidence>
<reference evidence="5 6" key="1">
    <citation type="submission" date="2019-07" db="EMBL/GenBank/DDBJ databases">
        <title>Qingshengfaniella alkalisoli gen. nov., sp. nov., isolated from saline soil.</title>
        <authorList>
            <person name="Xu L."/>
            <person name="Huang X.-X."/>
            <person name="Sun J.-Q."/>
        </authorList>
    </citation>
    <scope>NUCLEOTIDE SEQUENCE [LARGE SCALE GENOMIC DNA]</scope>
    <source>
        <strain evidence="5 6">DSM 27279</strain>
    </source>
</reference>
<dbReference type="Gene3D" id="1.10.4100.10">
    <property type="entry name" value="2-methylcitrate dehydratase PrpD"/>
    <property type="match status" value="1"/>
</dbReference>
<dbReference type="Pfam" id="PF03972">
    <property type="entry name" value="MmgE_PrpD_N"/>
    <property type="match status" value="1"/>
</dbReference>
<feature type="domain" description="MmgE/PrpD C-terminal" evidence="4">
    <location>
        <begin position="352"/>
        <end position="517"/>
    </location>
</feature>
<dbReference type="PANTHER" id="PTHR16943:SF8">
    <property type="entry name" value="2-METHYLCITRATE DEHYDRATASE"/>
    <property type="match status" value="1"/>
</dbReference>
<feature type="region of interest" description="Disordered" evidence="2">
    <location>
        <begin position="59"/>
        <end position="80"/>
    </location>
</feature>
<dbReference type="Proteomes" id="UP000318405">
    <property type="component" value="Unassembled WGS sequence"/>
</dbReference>
<dbReference type="InterPro" id="IPR042188">
    <property type="entry name" value="MmgE/PrpD_sf_2"/>
</dbReference>
<dbReference type="EMBL" id="VLTJ01000037">
    <property type="protein sequence ID" value="TSH91193.1"/>
    <property type="molecule type" value="Genomic_DNA"/>
</dbReference>
<name>A0A556AEA6_9BURK</name>
<evidence type="ECO:0000313" key="6">
    <source>
        <dbReference type="Proteomes" id="UP000318405"/>
    </source>
</evidence>
<evidence type="ECO:0000256" key="1">
    <source>
        <dbReference type="ARBA" id="ARBA00006174"/>
    </source>
</evidence>
<gene>
    <name evidence="5" type="ORF">FOZ76_18760</name>
</gene>
<dbReference type="InterPro" id="IPR045336">
    <property type="entry name" value="MmgE_PrpD_N"/>
</dbReference>
<dbReference type="InterPro" id="IPR042183">
    <property type="entry name" value="MmgE/PrpD_sf_1"/>
</dbReference>
<dbReference type="InterPro" id="IPR045337">
    <property type="entry name" value="MmgE_PrpD_C"/>
</dbReference>
<evidence type="ECO:0000313" key="5">
    <source>
        <dbReference type="EMBL" id="TSH91193.1"/>
    </source>
</evidence>
<dbReference type="InterPro" id="IPR005656">
    <property type="entry name" value="MmgE_PrpD"/>
</dbReference>
<comment type="caution">
    <text evidence="5">The sequence shown here is derived from an EMBL/GenBank/DDBJ whole genome shotgun (WGS) entry which is preliminary data.</text>
</comment>
<protein>
    <submittedName>
        <fullName evidence="5">MmgE/PrpD family protein</fullName>
    </submittedName>
</protein>
<feature type="domain" description="MmgE/PrpD N-terminal" evidence="3">
    <location>
        <begin position="90"/>
        <end position="306"/>
    </location>
</feature>
<proteinExistence type="inferred from homology"/>